<evidence type="ECO:0000256" key="4">
    <source>
        <dbReference type="ARBA" id="ARBA00023136"/>
    </source>
</evidence>
<dbReference type="OrthoDB" id="1641132at2759"/>
<reference evidence="7" key="1">
    <citation type="submission" date="2020-03" db="EMBL/GenBank/DDBJ databases">
        <title>Castanea mollissima Vanexum genome sequencing.</title>
        <authorList>
            <person name="Staton M."/>
        </authorList>
    </citation>
    <scope>NUCLEOTIDE SEQUENCE</scope>
    <source>
        <tissue evidence="7">Leaf</tissue>
    </source>
</reference>
<evidence type="ECO:0000313" key="8">
    <source>
        <dbReference type="Proteomes" id="UP000737018"/>
    </source>
</evidence>
<dbReference type="AlphaFoldDB" id="A0A8J4RA87"/>
<comment type="subcellular location">
    <subcellularLocation>
        <location evidence="1">Membrane</location>
    </subcellularLocation>
</comment>
<evidence type="ECO:0000256" key="1">
    <source>
        <dbReference type="ARBA" id="ARBA00004370"/>
    </source>
</evidence>
<protein>
    <recommendedName>
        <fullName evidence="6">TMEM205-like domain-containing protein</fullName>
    </recommendedName>
</protein>
<keyword evidence="4 5" id="KW-0472">Membrane</keyword>
<dbReference type="Proteomes" id="UP000737018">
    <property type="component" value="Unassembled WGS sequence"/>
</dbReference>
<dbReference type="Pfam" id="PF13664">
    <property type="entry name" value="DUF4149"/>
    <property type="match status" value="1"/>
</dbReference>
<feature type="transmembrane region" description="Helical" evidence="5">
    <location>
        <begin position="118"/>
        <end position="138"/>
    </location>
</feature>
<keyword evidence="2 5" id="KW-0812">Transmembrane</keyword>
<keyword evidence="3 5" id="KW-1133">Transmembrane helix</keyword>
<evidence type="ECO:0000256" key="5">
    <source>
        <dbReference type="SAM" id="Phobius"/>
    </source>
</evidence>
<feature type="domain" description="TMEM205-like" evidence="6">
    <location>
        <begin position="48"/>
        <end position="150"/>
    </location>
</feature>
<comment type="caution">
    <text evidence="7">The sequence shown here is derived from an EMBL/GenBank/DDBJ whole genome shotgun (WGS) entry which is preliminary data.</text>
</comment>
<dbReference type="PANTHER" id="PTHR23241:SF102">
    <property type="entry name" value="LD23009P"/>
    <property type="match status" value="1"/>
</dbReference>
<sequence>MGWLTRFLGAVAFLAVGVIFSPESFGSKSDGGNSTSKLAIYLKLAHLLCYSTAFGTALWVTFIGGIIMFKNLPRHQFGNLQSKMFPAYFSMVGICCAVSVGSFAYLHPWKSSSTAEKYQLGFLLSAFAFNLANLLVFTPMTIEMMKQRHKVERESNIGEEVGWSKNVEVAKPSHALMVLSR</sequence>
<gene>
    <name evidence="7" type="ORF">CMV_009210</name>
</gene>
<dbReference type="EMBL" id="JRKL02001001">
    <property type="protein sequence ID" value="KAF3966720.1"/>
    <property type="molecule type" value="Genomic_DNA"/>
</dbReference>
<evidence type="ECO:0000259" key="6">
    <source>
        <dbReference type="Pfam" id="PF13664"/>
    </source>
</evidence>
<dbReference type="GO" id="GO:0016020">
    <property type="term" value="C:membrane"/>
    <property type="evidence" value="ECO:0007669"/>
    <property type="project" value="UniProtKB-SubCell"/>
</dbReference>
<dbReference type="InterPro" id="IPR053009">
    <property type="entry name" value="Xanthocillin_Biosynth-Assoc"/>
</dbReference>
<organism evidence="7 8">
    <name type="scientific">Castanea mollissima</name>
    <name type="common">Chinese chestnut</name>
    <dbReference type="NCBI Taxonomy" id="60419"/>
    <lineage>
        <taxon>Eukaryota</taxon>
        <taxon>Viridiplantae</taxon>
        <taxon>Streptophyta</taxon>
        <taxon>Embryophyta</taxon>
        <taxon>Tracheophyta</taxon>
        <taxon>Spermatophyta</taxon>
        <taxon>Magnoliopsida</taxon>
        <taxon>eudicotyledons</taxon>
        <taxon>Gunneridae</taxon>
        <taxon>Pentapetalae</taxon>
        <taxon>rosids</taxon>
        <taxon>fabids</taxon>
        <taxon>Fagales</taxon>
        <taxon>Fagaceae</taxon>
        <taxon>Castanea</taxon>
    </lineage>
</organism>
<evidence type="ECO:0000313" key="7">
    <source>
        <dbReference type="EMBL" id="KAF3966720.1"/>
    </source>
</evidence>
<proteinExistence type="predicted"/>
<feature type="transmembrane region" description="Helical" evidence="5">
    <location>
        <begin position="50"/>
        <end position="72"/>
    </location>
</feature>
<evidence type="ECO:0000256" key="2">
    <source>
        <dbReference type="ARBA" id="ARBA00022692"/>
    </source>
</evidence>
<evidence type="ECO:0000256" key="3">
    <source>
        <dbReference type="ARBA" id="ARBA00022989"/>
    </source>
</evidence>
<name>A0A8J4RA87_9ROSI</name>
<dbReference type="PANTHER" id="PTHR23241">
    <property type="entry name" value="LATE EMBRYOGENESIS ABUNDANT PLANTS LEA-RELATED"/>
    <property type="match status" value="1"/>
</dbReference>
<feature type="transmembrane region" description="Helical" evidence="5">
    <location>
        <begin position="84"/>
        <end position="106"/>
    </location>
</feature>
<accession>A0A8J4RA87</accession>
<keyword evidence="8" id="KW-1185">Reference proteome</keyword>
<dbReference type="InterPro" id="IPR025423">
    <property type="entry name" value="TMEM205-like"/>
</dbReference>